<dbReference type="OrthoDB" id="313515at2157"/>
<dbReference type="InterPro" id="IPR038731">
    <property type="entry name" value="RgtA/B/C-like"/>
</dbReference>
<sequence length="530" mass="61613">MCTCSLKDRLSLSPTRIFILIFLVGLLVRIILPEIKLLHHDEAIHAWFTYDLITKGTYLYDPMYHGPLLYYITGAAFLLFKDSDIIVRFLPGLFGAAIIPFFWILYREGWIKRNHALVGALFFAISPCMVYFSRFLRHDIFQLFFTVALLVFLLMYFDKGRWQHAVGAAICAACGLCLKEDMPFTLLIFGLFFMFMLCNGRIALPCTWRRDLISSLLIMVAIGATCYTTFFIHPEMFIQAPFKAIEHWMGINGQCRLCGGPYWYLLILGLYEVPIALLAGVAVWQYGIRERGFSEIKTGIASYLTYLQKKSGLFKPYVGIGDRSRFIFLFALYWTVLSMIFYAYVGEKVPWLIIHQLFPIILLASYDIRSRVKFIAVTIACIFLFVMMVHVCYTPTDINEPIVQVQNSEDIREVMKLIDDSNSVVIATDNYWPLPWYYRGDKWDKISFYGQKVDPSVFESKHPDLVITHDTESYPTLPGYEKRQYKLSYWFSWFDNKDRIPEYYLFRDGKMGSINLDVFVKEKPNLGIAQ</sequence>
<dbReference type="Pfam" id="PF13231">
    <property type="entry name" value="PMT_2"/>
    <property type="match status" value="1"/>
</dbReference>
<organism evidence="3 4">
    <name type="scientific">Methanospirillum lacunae</name>
    <dbReference type="NCBI Taxonomy" id="668570"/>
    <lineage>
        <taxon>Archaea</taxon>
        <taxon>Methanobacteriati</taxon>
        <taxon>Methanobacteriota</taxon>
        <taxon>Stenosarchaea group</taxon>
        <taxon>Methanomicrobia</taxon>
        <taxon>Methanomicrobiales</taxon>
        <taxon>Methanospirillaceae</taxon>
        <taxon>Methanospirillum</taxon>
    </lineage>
</organism>
<feature type="transmembrane region" description="Helical" evidence="1">
    <location>
        <begin position="375"/>
        <end position="396"/>
    </location>
</feature>
<feature type="domain" description="Glycosyltransferase RgtA/B/C/D-like" evidence="2">
    <location>
        <begin position="65"/>
        <end position="203"/>
    </location>
</feature>
<dbReference type="PANTHER" id="PTHR41710:SF2">
    <property type="entry name" value="GLYCOSYL TRANSFERASE FAMILY 39_83 DOMAIN-CONTAINING PROTEIN"/>
    <property type="match status" value="1"/>
</dbReference>
<feature type="transmembrane region" description="Helical" evidence="1">
    <location>
        <begin position="262"/>
        <end position="284"/>
    </location>
</feature>
<feature type="transmembrane region" description="Helical" evidence="1">
    <location>
        <begin position="140"/>
        <end position="157"/>
    </location>
</feature>
<evidence type="ECO:0000256" key="1">
    <source>
        <dbReference type="SAM" id="Phobius"/>
    </source>
</evidence>
<dbReference type="GeneID" id="97550334"/>
<proteinExistence type="predicted"/>
<feature type="transmembrane region" description="Helical" evidence="1">
    <location>
        <begin position="86"/>
        <end position="105"/>
    </location>
</feature>
<dbReference type="RefSeq" id="WP_109969136.1">
    <property type="nucleotide sequence ID" value="NZ_CP176093.1"/>
</dbReference>
<dbReference type="InterPro" id="IPR019962">
    <property type="entry name" value="CHP03663"/>
</dbReference>
<dbReference type="AlphaFoldDB" id="A0A2V2N4S3"/>
<evidence type="ECO:0000259" key="2">
    <source>
        <dbReference type="Pfam" id="PF13231"/>
    </source>
</evidence>
<accession>A0A2V2N4S3</accession>
<keyword evidence="1" id="KW-0812">Transmembrane</keyword>
<reference evidence="3 4" key="1">
    <citation type="submission" date="2018-05" db="EMBL/GenBank/DDBJ databases">
        <title>Draft genome of Methanospirillum lacunae Ki8-1.</title>
        <authorList>
            <person name="Dueholm M.S."/>
            <person name="Nielsen P.H."/>
            <person name="Bakmann L.F."/>
            <person name="Otzen D.E."/>
        </authorList>
    </citation>
    <scope>NUCLEOTIDE SEQUENCE [LARGE SCALE GENOMIC DNA]</scope>
    <source>
        <strain evidence="3 4">Ki8-1</strain>
    </source>
</reference>
<keyword evidence="4" id="KW-1185">Reference proteome</keyword>
<feature type="transmembrane region" description="Helical" evidence="1">
    <location>
        <begin position="63"/>
        <end position="80"/>
    </location>
</feature>
<feature type="transmembrane region" description="Helical" evidence="1">
    <location>
        <begin position="184"/>
        <end position="204"/>
    </location>
</feature>
<keyword evidence="1" id="KW-1133">Transmembrane helix</keyword>
<protein>
    <submittedName>
        <fullName evidence="3">TIGR03663 family protein</fullName>
    </submittedName>
</protein>
<keyword evidence="1" id="KW-0472">Membrane</keyword>
<evidence type="ECO:0000313" key="3">
    <source>
        <dbReference type="EMBL" id="PWR71518.1"/>
    </source>
</evidence>
<feature type="transmembrane region" description="Helical" evidence="1">
    <location>
        <begin position="326"/>
        <end position="345"/>
    </location>
</feature>
<feature type="transmembrane region" description="Helical" evidence="1">
    <location>
        <begin position="15"/>
        <end position="32"/>
    </location>
</feature>
<feature type="transmembrane region" description="Helical" evidence="1">
    <location>
        <begin position="216"/>
        <end position="233"/>
    </location>
</feature>
<dbReference type="NCBIfam" id="TIGR03663">
    <property type="entry name" value="flippase activity-associated protein Agl23"/>
    <property type="match status" value="1"/>
</dbReference>
<feature type="transmembrane region" description="Helical" evidence="1">
    <location>
        <begin position="117"/>
        <end position="134"/>
    </location>
</feature>
<comment type="caution">
    <text evidence="3">The sequence shown here is derived from an EMBL/GenBank/DDBJ whole genome shotgun (WGS) entry which is preliminary data.</text>
</comment>
<evidence type="ECO:0000313" key="4">
    <source>
        <dbReference type="Proteomes" id="UP000245657"/>
    </source>
</evidence>
<dbReference type="EMBL" id="QGMY01000008">
    <property type="protein sequence ID" value="PWR71518.1"/>
    <property type="molecule type" value="Genomic_DNA"/>
</dbReference>
<gene>
    <name evidence="3" type="ORF">DK846_11700</name>
</gene>
<dbReference type="PANTHER" id="PTHR41710">
    <property type="entry name" value="GLYCOSYL TRANSFERASE, FAMILY 39"/>
    <property type="match status" value="1"/>
</dbReference>
<dbReference type="Proteomes" id="UP000245657">
    <property type="component" value="Unassembled WGS sequence"/>
</dbReference>
<name>A0A2V2N4S3_9EURY</name>